<sequence length="172" mass="18360">MGKVEAALSEPLGTAVNGHGDSRFPSGHKESTAMETLGKQSLLIAGADHALPNVAVRRLQVLSGRRAGVKVGAFRAAPRCDPGSALRLRAPLWGLQAQGLAPPLGDEALRRACQAAWGLPHPIRDGQCPCNRGPRSILRGLLQWLRGFQSHLLRGDWCAPSGEKCVHDFLTP</sequence>
<gene>
    <name evidence="2" type="ORF">SKAU_G00106730</name>
</gene>
<dbReference type="AlphaFoldDB" id="A0A9Q1G0H1"/>
<keyword evidence="3" id="KW-1185">Reference proteome</keyword>
<comment type="caution">
    <text evidence="2">The sequence shown here is derived from an EMBL/GenBank/DDBJ whole genome shotgun (WGS) entry which is preliminary data.</text>
</comment>
<evidence type="ECO:0000256" key="1">
    <source>
        <dbReference type="SAM" id="MobiDB-lite"/>
    </source>
</evidence>
<protein>
    <submittedName>
        <fullName evidence="2">Uncharacterized protein</fullName>
    </submittedName>
</protein>
<feature type="region of interest" description="Disordered" evidence="1">
    <location>
        <begin position="1"/>
        <end position="29"/>
    </location>
</feature>
<evidence type="ECO:0000313" key="2">
    <source>
        <dbReference type="EMBL" id="KAJ8370645.1"/>
    </source>
</evidence>
<dbReference type="EMBL" id="JAINUF010000003">
    <property type="protein sequence ID" value="KAJ8370645.1"/>
    <property type="molecule type" value="Genomic_DNA"/>
</dbReference>
<evidence type="ECO:0000313" key="3">
    <source>
        <dbReference type="Proteomes" id="UP001152622"/>
    </source>
</evidence>
<reference evidence="2" key="1">
    <citation type="journal article" date="2023" name="Science">
        <title>Genome structures resolve the early diversification of teleost fishes.</title>
        <authorList>
            <person name="Parey E."/>
            <person name="Louis A."/>
            <person name="Montfort J."/>
            <person name="Bouchez O."/>
            <person name="Roques C."/>
            <person name="Iampietro C."/>
            <person name="Lluch J."/>
            <person name="Castinel A."/>
            <person name="Donnadieu C."/>
            <person name="Desvignes T."/>
            <person name="Floi Bucao C."/>
            <person name="Jouanno E."/>
            <person name="Wen M."/>
            <person name="Mejri S."/>
            <person name="Dirks R."/>
            <person name="Jansen H."/>
            <person name="Henkel C."/>
            <person name="Chen W.J."/>
            <person name="Zahm M."/>
            <person name="Cabau C."/>
            <person name="Klopp C."/>
            <person name="Thompson A.W."/>
            <person name="Robinson-Rechavi M."/>
            <person name="Braasch I."/>
            <person name="Lecointre G."/>
            <person name="Bobe J."/>
            <person name="Postlethwait J.H."/>
            <person name="Berthelot C."/>
            <person name="Roest Crollius H."/>
            <person name="Guiguen Y."/>
        </authorList>
    </citation>
    <scope>NUCLEOTIDE SEQUENCE</scope>
    <source>
        <strain evidence="2">WJC10195</strain>
    </source>
</reference>
<organism evidence="2 3">
    <name type="scientific">Synaphobranchus kaupii</name>
    <name type="common">Kaup's arrowtooth eel</name>
    <dbReference type="NCBI Taxonomy" id="118154"/>
    <lineage>
        <taxon>Eukaryota</taxon>
        <taxon>Metazoa</taxon>
        <taxon>Chordata</taxon>
        <taxon>Craniata</taxon>
        <taxon>Vertebrata</taxon>
        <taxon>Euteleostomi</taxon>
        <taxon>Actinopterygii</taxon>
        <taxon>Neopterygii</taxon>
        <taxon>Teleostei</taxon>
        <taxon>Anguilliformes</taxon>
        <taxon>Synaphobranchidae</taxon>
        <taxon>Synaphobranchus</taxon>
    </lineage>
</organism>
<dbReference type="Proteomes" id="UP001152622">
    <property type="component" value="Chromosome 3"/>
</dbReference>
<name>A0A9Q1G0H1_SYNKA</name>
<accession>A0A9Q1G0H1</accession>
<proteinExistence type="predicted"/>